<organism evidence="1 2">
    <name type="scientific">Leuconostoc citreum</name>
    <dbReference type="NCBI Taxonomy" id="33964"/>
    <lineage>
        <taxon>Bacteria</taxon>
        <taxon>Bacillati</taxon>
        <taxon>Bacillota</taxon>
        <taxon>Bacilli</taxon>
        <taxon>Lactobacillales</taxon>
        <taxon>Lactobacillaceae</taxon>
        <taxon>Leuconostoc</taxon>
    </lineage>
</organism>
<protein>
    <submittedName>
        <fullName evidence="1">Uncharacterized protein</fullName>
    </submittedName>
</protein>
<name>A0A5A5U091_LEUCI</name>
<comment type="caution">
    <text evidence="1">The sequence shown here is derived from an EMBL/GenBank/DDBJ whole genome shotgun (WGS) entry which is preliminary data.</text>
</comment>
<dbReference type="AlphaFoldDB" id="A0A5A5U091"/>
<reference evidence="1 2" key="1">
    <citation type="submission" date="2019-04" db="EMBL/GenBank/DDBJ databases">
        <title>A pseudo-fructophilic Leuconostoc citreum strain F192-5 isolated from peel of satsuma mandarin: the first report for isolation and characterization of strain-dependent fructophilic-like characteristics.</title>
        <authorList>
            <person name="Maeno S."/>
            <person name="Tanizawa Y."/>
            <person name="Kajikawa A."/>
            <person name="Kanesaki Y."/>
            <person name="Kubota E."/>
            <person name="Arita M."/>
            <person name="Leon D."/>
            <person name="Endo A."/>
        </authorList>
    </citation>
    <scope>NUCLEOTIDE SEQUENCE [LARGE SCALE GENOMIC DNA]</scope>
    <source>
        <strain evidence="1 2">F192-5</strain>
    </source>
</reference>
<dbReference type="Proteomes" id="UP000323274">
    <property type="component" value="Unassembled WGS sequence"/>
</dbReference>
<sequence>MCLKDVQVCYKWFHQNVLCEHENYIRKPLNGSLTFYTYECSQCGKRKQNW</sequence>
<proteinExistence type="predicted"/>
<dbReference type="EMBL" id="BJJW01000002">
    <property type="protein sequence ID" value="GDZ83144.1"/>
    <property type="molecule type" value="Genomic_DNA"/>
</dbReference>
<gene>
    <name evidence="1" type="ORF">LCIT_03860</name>
</gene>
<evidence type="ECO:0000313" key="1">
    <source>
        <dbReference type="EMBL" id="GDZ83144.1"/>
    </source>
</evidence>
<evidence type="ECO:0000313" key="2">
    <source>
        <dbReference type="Proteomes" id="UP000323274"/>
    </source>
</evidence>
<accession>A0A5A5U091</accession>